<name>A0A0X3AS27_9FLAO</name>
<evidence type="ECO:0000313" key="3">
    <source>
        <dbReference type="Proteomes" id="UP000182761"/>
    </source>
</evidence>
<sequence length="465" mass="55492">MFRKIQKRLLENYPVLWNTKFVPMGITVLIFNIFFFINGFFSGSVNFHDTDYHYNVTTVFYLISALASLLILIIWLLFYFKNNGLKSFYPKKSNALYIEWLLTFILLIGNQLYPYSYSQGIQLKEKTYASKKQTYDAKKILNKIQILLPDSYYYYQSTPIKNTIDSLENDPDSTPMNLSLLNFNTYYFDQNKVEVEQVKNWLITEQKDSIRNLIRKYLNLQKKHNLSSNLTVNSWMKLVYNPPNYFVPQSNYISKTKTYYDDNIKHYVEFQNLDFAYQKIYDAYNNGNFSNKFILVILYIALNLSILLFSYRTTSGKAWLIALVVLGLLTFVNGIFSVVFQLFFIDNHFSHIICLINIYWSFVFLFMCVYILIKLYKKHAKNNSAIMINLILWMLPNMPILYFISFMLSMNESIYGEDQNTYISSMYHYFYDHFTVFFWINLIFVIIILFFIAKIIKKWRALPEE</sequence>
<feature type="transmembrane region" description="Helical" evidence="1">
    <location>
        <begin position="385"/>
        <end position="410"/>
    </location>
</feature>
<keyword evidence="1" id="KW-0812">Transmembrane</keyword>
<organism evidence="2 3">
    <name type="scientific">Apibacter mensalis</name>
    <dbReference type="NCBI Taxonomy" id="1586267"/>
    <lineage>
        <taxon>Bacteria</taxon>
        <taxon>Pseudomonadati</taxon>
        <taxon>Bacteroidota</taxon>
        <taxon>Flavobacteriia</taxon>
        <taxon>Flavobacteriales</taxon>
        <taxon>Weeksellaceae</taxon>
        <taxon>Apibacter</taxon>
    </lineage>
</organism>
<keyword evidence="3" id="KW-1185">Reference proteome</keyword>
<dbReference type="AlphaFoldDB" id="A0A0X3AS27"/>
<proteinExistence type="predicted"/>
<dbReference type="STRING" id="1586267.GCA_001418685_01739"/>
<feature type="transmembrane region" description="Helical" evidence="1">
    <location>
        <begin position="293"/>
        <end position="311"/>
    </location>
</feature>
<feature type="transmembrane region" description="Helical" evidence="1">
    <location>
        <begin position="318"/>
        <end position="343"/>
    </location>
</feature>
<feature type="transmembrane region" description="Helical" evidence="1">
    <location>
        <begin position="21"/>
        <end position="41"/>
    </location>
</feature>
<accession>A0A0X3AS27</accession>
<keyword evidence="1" id="KW-0472">Membrane</keyword>
<feature type="transmembrane region" description="Helical" evidence="1">
    <location>
        <begin position="349"/>
        <end position="373"/>
    </location>
</feature>
<feature type="transmembrane region" description="Helical" evidence="1">
    <location>
        <begin position="94"/>
        <end position="113"/>
    </location>
</feature>
<gene>
    <name evidence="2" type="ORF">Ga0061079_1126</name>
</gene>
<keyword evidence="1" id="KW-1133">Transmembrane helix</keyword>
<feature type="transmembrane region" description="Helical" evidence="1">
    <location>
        <begin position="430"/>
        <end position="453"/>
    </location>
</feature>
<reference evidence="2 3" key="1">
    <citation type="submission" date="2016-01" db="EMBL/GenBank/DDBJ databases">
        <authorList>
            <person name="McClelland M."/>
            <person name="Jain A."/>
            <person name="Saraogi P."/>
            <person name="Mendelson R."/>
            <person name="Westerman R."/>
            <person name="SanMiguel P."/>
            <person name="Csonka L."/>
        </authorList>
    </citation>
    <scope>NUCLEOTIDE SEQUENCE [LARGE SCALE GENOMIC DNA]</scope>
    <source>
        <strain evidence="2 3">R-53146</strain>
    </source>
</reference>
<dbReference type="OrthoDB" id="996104at2"/>
<dbReference type="EMBL" id="FCOR01000012">
    <property type="protein sequence ID" value="CVK16875.1"/>
    <property type="molecule type" value="Genomic_DNA"/>
</dbReference>
<dbReference type="RefSeq" id="WP_055426060.1">
    <property type="nucleotide sequence ID" value="NZ_FCOR01000012.1"/>
</dbReference>
<evidence type="ECO:0000313" key="2">
    <source>
        <dbReference type="EMBL" id="CVK16875.1"/>
    </source>
</evidence>
<evidence type="ECO:0000256" key="1">
    <source>
        <dbReference type="SAM" id="Phobius"/>
    </source>
</evidence>
<protein>
    <submittedName>
        <fullName evidence="2">Uncharacterized protein</fullName>
    </submittedName>
</protein>
<dbReference type="Proteomes" id="UP000182761">
    <property type="component" value="Unassembled WGS sequence"/>
</dbReference>
<feature type="transmembrane region" description="Helical" evidence="1">
    <location>
        <begin position="61"/>
        <end position="82"/>
    </location>
</feature>